<dbReference type="InterPro" id="IPR011990">
    <property type="entry name" value="TPR-like_helical_dom_sf"/>
</dbReference>
<dbReference type="InterPro" id="IPR036388">
    <property type="entry name" value="WH-like_DNA-bd_sf"/>
</dbReference>
<dbReference type="InterPro" id="IPR000792">
    <property type="entry name" value="Tscrpt_reg_LuxR_C"/>
</dbReference>
<dbReference type="Proteomes" id="UP001599756">
    <property type="component" value="Unassembled WGS sequence"/>
</dbReference>
<feature type="domain" description="HTH luxR-type" evidence="3">
    <location>
        <begin position="898"/>
        <end position="963"/>
    </location>
</feature>
<evidence type="ECO:0000313" key="5">
    <source>
        <dbReference type="Proteomes" id="UP001599756"/>
    </source>
</evidence>
<dbReference type="SUPFAM" id="SSF48452">
    <property type="entry name" value="TPR-like"/>
    <property type="match status" value="2"/>
</dbReference>
<accession>A0ABW6HGB2</accession>
<dbReference type="InterPro" id="IPR016032">
    <property type="entry name" value="Sig_transdc_resp-reg_C-effctor"/>
</dbReference>
<proteinExistence type="predicted"/>
<protein>
    <submittedName>
        <fullName evidence="4">ATP-binding protein</fullName>
    </submittedName>
</protein>
<dbReference type="SMART" id="SM00421">
    <property type="entry name" value="HTH_LUXR"/>
    <property type="match status" value="1"/>
</dbReference>
<dbReference type="PROSITE" id="PS00622">
    <property type="entry name" value="HTH_LUXR_1"/>
    <property type="match status" value="1"/>
</dbReference>
<dbReference type="InterPro" id="IPR041664">
    <property type="entry name" value="AAA_16"/>
</dbReference>
<keyword evidence="5" id="KW-1185">Reference proteome</keyword>
<organism evidence="4 5">
    <name type="scientific">Streptomyces anandii</name>
    <dbReference type="NCBI Taxonomy" id="285454"/>
    <lineage>
        <taxon>Bacteria</taxon>
        <taxon>Bacillati</taxon>
        <taxon>Actinomycetota</taxon>
        <taxon>Actinomycetes</taxon>
        <taxon>Kitasatosporales</taxon>
        <taxon>Streptomycetaceae</taxon>
        <taxon>Streptomyces</taxon>
    </lineage>
</organism>
<dbReference type="EMBL" id="JBHYTS010000104">
    <property type="protein sequence ID" value="MFE1755683.1"/>
    <property type="molecule type" value="Genomic_DNA"/>
</dbReference>
<evidence type="ECO:0000259" key="3">
    <source>
        <dbReference type="PROSITE" id="PS50043"/>
    </source>
</evidence>
<dbReference type="PROSITE" id="PS50043">
    <property type="entry name" value="HTH_LUXR_2"/>
    <property type="match status" value="1"/>
</dbReference>
<dbReference type="PRINTS" id="PR00038">
    <property type="entry name" value="HTHLUXR"/>
</dbReference>
<dbReference type="SUPFAM" id="SSF52540">
    <property type="entry name" value="P-loop containing nucleoside triphosphate hydrolases"/>
    <property type="match status" value="1"/>
</dbReference>
<dbReference type="InterPro" id="IPR027417">
    <property type="entry name" value="P-loop_NTPase"/>
</dbReference>
<dbReference type="Gene3D" id="1.10.10.10">
    <property type="entry name" value="Winged helix-like DNA-binding domain superfamily/Winged helix DNA-binding domain"/>
    <property type="match status" value="1"/>
</dbReference>
<dbReference type="PANTHER" id="PTHR16305:SF35">
    <property type="entry name" value="TRANSCRIPTIONAL ACTIVATOR DOMAIN"/>
    <property type="match status" value="1"/>
</dbReference>
<dbReference type="GO" id="GO:0005524">
    <property type="term" value="F:ATP binding"/>
    <property type="evidence" value="ECO:0007669"/>
    <property type="project" value="UniProtKB-KW"/>
</dbReference>
<evidence type="ECO:0000256" key="2">
    <source>
        <dbReference type="ARBA" id="ARBA00022840"/>
    </source>
</evidence>
<name>A0ABW6HGB2_9ACTN</name>
<keyword evidence="1" id="KW-0547">Nucleotide-binding</keyword>
<evidence type="ECO:0000313" key="4">
    <source>
        <dbReference type="EMBL" id="MFE1755683.1"/>
    </source>
</evidence>
<gene>
    <name evidence="4" type="ORF">ACFW88_34980</name>
</gene>
<dbReference type="Pfam" id="PF00196">
    <property type="entry name" value="GerE"/>
    <property type="match status" value="1"/>
</dbReference>
<dbReference type="RefSeq" id="WP_381843377.1">
    <property type="nucleotide sequence ID" value="NZ_JBHYTS010000104.1"/>
</dbReference>
<dbReference type="Pfam" id="PF13191">
    <property type="entry name" value="AAA_16"/>
    <property type="match status" value="1"/>
</dbReference>
<comment type="caution">
    <text evidence="4">The sequence shown here is derived from an EMBL/GenBank/DDBJ whole genome shotgun (WGS) entry which is preliminary data.</text>
</comment>
<dbReference type="CDD" id="cd06170">
    <property type="entry name" value="LuxR_C_like"/>
    <property type="match status" value="1"/>
</dbReference>
<sequence>MSVAELVGRSAELARLDAVLAALGEPGVPAVVDIAGEPGIGKSRLLAEVCARARRAGLTVLRGRATQYEQQVPFQAFTDALADAAPDTGPPADAGAPGGAVPDAGAVLNGVLHPSGGGPGAVAATAARFGLHRAIGARLGRLGEAGLVLALDDLHWADPASRELVDHLVRHPARGRVLLLLARRARQTPTSLTAALARGADSGAVLHLALEPLPEQESVRALAGDLPEEDAHRLYAASEGNPLYLLSLVHAYRAGAPLRTITAQEEATDAIGVPGGLAALLLEELTALTGPQRRIVEAVAALGDHATTAMLGATAEVAAHEVEEHTGALTGRDLLRPGPGGRWTLRHPLVRALVYENTSPRRRAEVHRIAARELARTGAPVTERAHHVERSLTGWDPQAAAVLSEAAARFLPTAPAIAAHLLDVVLTRMPDTPGHARRRGELLLARARALGVGGNLRESRDLLHTLIEWAGKDHPDLRTEAIAQCAVMERHLGHCPEATALLRRELSRLPGPPPGQAVSLRLALGMSALLTGSYPQVRAEVAEALDVARRDDDATGEAAALALSALGEAYEGEIAAAERFADAARGLTDALTDPGLTDLCESLVWLAWAEVLLERYADAERHITRGLDIARRAGQLHVLPHLLTSRAFVHLNTCRLPSALEAAEEAESIARAAGSSDLLAFTLAIKTVVLLLARPFGDGGALATGEEAVAAASGSRGWWSALAWCMLGHAAFVDGDPHRAQEAITTAGGGPDLPLLQPSIRPGQLDTLVSAALAAGEPDRAARWVAQATREAGRLGLRGQRAAALRAQAALAEHRGDTARAVRLLESAAEEYARCGQTLWEAYSLLRAAPLTRRAGQGPRAAAMWHRAHRLAVDGGARLLVDLAELIRPEPSAEGPRVPAELAELTVREREVAGLVAHGLSNQDIAARLHLSRRTVETHLSSVYRKLSVPSRSALAGFMARAGRGSP</sequence>
<dbReference type="Gene3D" id="1.25.40.10">
    <property type="entry name" value="Tetratricopeptide repeat domain"/>
    <property type="match status" value="1"/>
</dbReference>
<dbReference type="SUPFAM" id="SSF46894">
    <property type="entry name" value="C-terminal effector domain of the bipartite response regulators"/>
    <property type="match status" value="1"/>
</dbReference>
<keyword evidence="2 4" id="KW-0067">ATP-binding</keyword>
<dbReference type="PANTHER" id="PTHR16305">
    <property type="entry name" value="TESTICULAR SOLUBLE ADENYLYL CYCLASE"/>
    <property type="match status" value="1"/>
</dbReference>
<reference evidence="4 5" key="1">
    <citation type="submission" date="2024-09" db="EMBL/GenBank/DDBJ databases">
        <title>The Natural Products Discovery Center: Release of the First 8490 Sequenced Strains for Exploring Actinobacteria Biosynthetic Diversity.</title>
        <authorList>
            <person name="Kalkreuter E."/>
            <person name="Kautsar S.A."/>
            <person name="Yang D."/>
            <person name="Bader C.D."/>
            <person name="Teijaro C.N."/>
            <person name="Fluegel L."/>
            <person name="Davis C.M."/>
            <person name="Simpson J.R."/>
            <person name="Lauterbach L."/>
            <person name="Steele A.D."/>
            <person name="Gui C."/>
            <person name="Meng S."/>
            <person name="Li G."/>
            <person name="Viehrig K."/>
            <person name="Ye F."/>
            <person name="Su P."/>
            <person name="Kiefer A.F."/>
            <person name="Nichols A."/>
            <person name="Cepeda A.J."/>
            <person name="Yan W."/>
            <person name="Fan B."/>
            <person name="Jiang Y."/>
            <person name="Adhikari A."/>
            <person name="Zheng C.-J."/>
            <person name="Schuster L."/>
            <person name="Cowan T.M."/>
            <person name="Smanski M.J."/>
            <person name="Chevrette M.G."/>
            <person name="De Carvalho L.P.S."/>
            <person name="Shen B."/>
        </authorList>
    </citation>
    <scope>NUCLEOTIDE SEQUENCE [LARGE SCALE GENOMIC DNA]</scope>
    <source>
        <strain evidence="4 5">NPDC059500</strain>
    </source>
</reference>
<evidence type="ECO:0000256" key="1">
    <source>
        <dbReference type="ARBA" id="ARBA00022741"/>
    </source>
</evidence>